<reference evidence="4" key="1">
    <citation type="submission" date="2010-02" db="EMBL/GenBank/DDBJ databases">
        <title>Sequencing and annotation of the Blastocystis hominis genome.</title>
        <authorList>
            <person name="Wincker P."/>
        </authorList>
    </citation>
    <scope>NUCLEOTIDE SEQUENCE</scope>
    <source>
        <strain evidence="4">Singapore isolate B</strain>
    </source>
</reference>
<dbReference type="GO" id="GO:0005634">
    <property type="term" value="C:nucleus"/>
    <property type="evidence" value="ECO:0007669"/>
    <property type="project" value="TreeGrafter"/>
</dbReference>
<dbReference type="Pfam" id="PF13516">
    <property type="entry name" value="LRR_6"/>
    <property type="match status" value="6"/>
</dbReference>
<evidence type="ECO:0000313" key="4">
    <source>
        <dbReference type="EMBL" id="CBK20542.2"/>
    </source>
</evidence>
<dbReference type="AlphaFoldDB" id="D8LY87"/>
<evidence type="ECO:0000256" key="1">
    <source>
        <dbReference type="ARBA" id="ARBA00022468"/>
    </source>
</evidence>
<evidence type="ECO:0000256" key="3">
    <source>
        <dbReference type="ARBA" id="ARBA00022737"/>
    </source>
</evidence>
<dbReference type="SMART" id="SM00368">
    <property type="entry name" value="LRR_RI"/>
    <property type="match status" value="7"/>
</dbReference>
<keyword evidence="2" id="KW-0433">Leucine-rich repeat</keyword>
<dbReference type="InterPro" id="IPR001611">
    <property type="entry name" value="Leu-rich_rpt"/>
</dbReference>
<protein>
    <submittedName>
        <fullName evidence="4">Uncharacterized protein</fullName>
    </submittedName>
</protein>
<keyword evidence="3" id="KW-0677">Repeat</keyword>
<dbReference type="Gene3D" id="3.80.10.10">
    <property type="entry name" value="Ribonuclease Inhibitor"/>
    <property type="match status" value="2"/>
</dbReference>
<dbReference type="GO" id="GO:0006913">
    <property type="term" value="P:nucleocytoplasmic transport"/>
    <property type="evidence" value="ECO:0007669"/>
    <property type="project" value="TreeGrafter"/>
</dbReference>
<dbReference type="InterPro" id="IPR027038">
    <property type="entry name" value="RanGap"/>
</dbReference>
<dbReference type="GeneID" id="24922268"/>
<dbReference type="InParanoid" id="D8LY87"/>
<sequence>MNTSTELLVGKDIQWCTIEQVISFLDTSHRPSLRLVSKDFDEFIMGLFTKIILCQTTEDLPHLFKNCQSLVYLEVNGISKPLDVSRICQVLEDGILPNLLTLDFQYSRITDRNIVHLFHTLETGCCPHLNTIRLSNNAMGVAGASAMASCLSLGVLNEIKEIDLNHNLIFAGGIKKISRAFMNFHSRNLEDVNISRCHLANPGIRFFCESMNGCPLITLRSLRLYWNSINSGGIKHLALSISLGILDSLEVLDISKNPIGWKGIERLTESVMRGNHLPHLKVLMMHSCKLRTKGMRWTGIMIRFLREIEVLSIGSEELEWTIKYADNNIKAKGMSYLVEGMRRESFFLPRLRILDLTNNKIKQEGIGYLVEMIQNNNFPNLEELSLISNDIRDEGLLKLIAMMRYGFLPHLKTIYLSDNKLRDESVKQLTAALAARKLAANAELYLGCNKLSSGVVQSLVSLLYLRPESQDPPLKYVVLEKKRKEIPERLIQNALANPTAFSVC</sequence>
<dbReference type="PANTHER" id="PTHR24113:SF12">
    <property type="entry name" value="RAN GTPASE-ACTIVATING PROTEIN 1"/>
    <property type="match status" value="1"/>
</dbReference>
<dbReference type="EMBL" id="FN668639">
    <property type="protein sequence ID" value="CBK20542.2"/>
    <property type="molecule type" value="Genomic_DNA"/>
</dbReference>
<dbReference type="GO" id="GO:0005096">
    <property type="term" value="F:GTPase activator activity"/>
    <property type="evidence" value="ECO:0007669"/>
    <property type="project" value="UniProtKB-KW"/>
</dbReference>
<accession>D8LY87</accession>
<dbReference type="InterPro" id="IPR032675">
    <property type="entry name" value="LRR_dom_sf"/>
</dbReference>
<proteinExistence type="predicted"/>
<dbReference type="SUPFAM" id="SSF52047">
    <property type="entry name" value="RNI-like"/>
    <property type="match status" value="1"/>
</dbReference>
<dbReference type="RefSeq" id="XP_012894590.1">
    <property type="nucleotide sequence ID" value="XM_013039136.1"/>
</dbReference>
<dbReference type="OrthoDB" id="120976at2759"/>
<dbReference type="PANTHER" id="PTHR24113">
    <property type="entry name" value="RAN GTPASE-ACTIVATING PROTEIN 1"/>
    <property type="match status" value="1"/>
</dbReference>
<dbReference type="GO" id="GO:0031267">
    <property type="term" value="F:small GTPase binding"/>
    <property type="evidence" value="ECO:0007669"/>
    <property type="project" value="TreeGrafter"/>
</dbReference>
<dbReference type="Proteomes" id="UP000008312">
    <property type="component" value="Unassembled WGS sequence"/>
</dbReference>
<keyword evidence="1" id="KW-0343">GTPase activation</keyword>
<dbReference type="GO" id="GO:0048471">
    <property type="term" value="C:perinuclear region of cytoplasm"/>
    <property type="evidence" value="ECO:0007669"/>
    <property type="project" value="TreeGrafter"/>
</dbReference>
<gene>
    <name evidence="4" type="ORF">GSBLH_T00006143001</name>
</gene>
<evidence type="ECO:0000256" key="2">
    <source>
        <dbReference type="ARBA" id="ARBA00022614"/>
    </source>
</evidence>
<evidence type="ECO:0000313" key="5">
    <source>
        <dbReference type="Proteomes" id="UP000008312"/>
    </source>
</evidence>
<organism evidence="4">
    <name type="scientific">Blastocystis hominis</name>
    <dbReference type="NCBI Taxonomy" id="12968"/>
    <lineage>
        <taxon>Eukaryota</taxon>
        <taxon>Sar</taxon>
        <taxon>Stramenopiles</taxon>
        <taxon>Bigyra</taxon>
        <taxon>Opalozoa</taxon>
        <taxon>Opalinata</taxon>
        <taxon>Blastocystidae</taxon>
        <taxon>Blastocystis</taxon>
    </lineage>
</organism>
<dbReference type="OMA" id="ELEWTIK"/>
<dbReference type="GO" id="GO:0005829">
    <property type="term" value="C:cytosol"/>
    <property type="evidence" value="ECO:0007669"/>
    <property type="project" value="TreeGrafter"/>
</dbReference>
<name>D8LY87_BLAHO</name>
<keyword evidence="5" id="KW-1185">Reference proteome</keyword>